<reference evidence="2" key="1">
    <citation type="journal article" date="2011" name="Nat. Commun.">
        <title>Effector diversification within compartments of the Leptosphaeria maculans genome affected by Repeat-Induced Point mutations.</title>
        <authorList>
            <person name="Rouxel T."/>
            <person name="Grandaubert J."/>
            <person name="Hane J.K."/>
            <person name="Hoede C."/>
            <person name="van de Wouw A.P."/>
            <person name="Couloux A."/>
            <person name="Dominguez V."/>
            <person name="Anthouard V."/>
            <person name="Bally P."/>
            <person name="Bourras S."/>
            <person name="Cozijnsen A.J."/>
            <person name="Ciuffetti L.M."/>
            <person name="Degrave A."/>
            <person name="Dilmaghani A."/>
            <person name="Duret L."/>
            <person name="Fudal I."/>
            <person name="Goodwin S.B."/>
            <person name="Gout L."/>
            <person name="Glaser N."/>
            <person name="Linglin J."/>
            <person name="Kema G.H.J."/>
            <person name="Lapalu N."/>
            <person name="Lawrence C.B."/>
            <person name="May K."/>
            <person name="Meyer M."/>
            <person name="Ollivier B."/>
            <person name="Poulain J."/>
            <person name="Schoch C.L."/>
            <person name="Simon A."/>
            <person name="Spatafora J.W."/>
            <person name="Stachowiak A."/>
            <person name="Turgeon B.G."/>
            <person name="Tyler B.M."/>
            <person name="Vincent D."/>
            <person name="Weissenbach J."/>
            <person name="Amselem J."/>
            <person name="Quesneville H."/>
            <person name="Oliver R.P."/>
            <person name="Wincker P."/>
            <person name="Balesdent M.-H."/>
            <person name="Howlett B.J."/>
        </authorList>
    </citation>
    <scope>NUCLEOTIDE SEQUENCE [LARGE SCALE GENOMIC DNA]</scope>
    <source>
        <strain evidence="2">JN3 / isolate v23.1.3 / race Av1-4-5-6-7-8</strain>
    </source>
</reference>
<dbReference type="AlphaFoldDB" id="E5A198"/>
<sequence length="207" mass="22846">MVDPPQSKLLEIGPNVNERQDVGHGSTCCTSSACTRLASLSPTRKAKMVLVRRQIAFSVPPCCIAPCSSAVLLGCEPSWISLTIFLRKGEEWIRHGEELRQGRHRTPAPASVPTTLDGSRRAVTRELQAFYSSVRPCIPGDMPSRPTGYLLETIGSRRVTNGVTHLTKPMGQDVKQPFDLVESGWPAVPAPAYVRSEDVWSDSWRHR</sequence>
<protein>
    <submittedName>
        <fullName evidence="1">Predicted protein</fullName>
    </submittedName>
</protein>
<proteinExistence type="predicted"/>
<accession>E5A198</accession>
<name>E5A198_LEPMJ</name>
<keyword evidence="2" id="KW-1185">Reference proteome</keyword>
<organism evidence="2">
    <name type="scientific">Leptosphaeria maculans (strain JN3 / isolate v23.1.3 / race Av1-4-5-6-7-8)</name>
    <name type="common">Blackleg fungus</name>
    <name type="synonym">Phoma lingam</name>
    <dbReference type="NCBI Taxonomy" id="985895"/>
    <lineage>
        <taxon>Eukaryota</taxon>
        <taxon>Fungi</taxon>
        <taxon>Dikarya</taxon>
        <taxon>Ascomycota</taxon>
        <taxon>Pezizomycotina</taxon>
        <taxon>Dothideomycetes</taxon>
        <taxon>Pleosporomycetidae</taxon>
        <taxon>Pleosporales</taxon>
        <taxon>Pleosporineae</taxon>
        <taxon>Leptosphaeriaceae</taxon>
        <taxon>Plenodomus</taxon>
        <taxon>Plenodomus lingam/Leptosphaeria maculans species complex</taxon>
    </lineage>
</organism>
<dbReference type="GeneID" id="13281014"/>
<evidence type="ECO:0000313" key="2">
    <source>
        <dbReference type="Proteomes" id="UP000002668"/>
    </source>
</evidence>
<dbReference type="EMBL" id="FP929131">
    <property type="protein sequence ID" value="CBX97362.1"/>
    <property type="molecule type" value="Genomic_DNA"/>
</dbReference>
<dbReference type="InParanoid" id="E5A198"/>
<evidence type="ECO:0000313" key="1">
    <source>
        <dbReference type="EMBL" id="CBX97362.1"/>
    </source>
</evidence>
<dbReference type="Proteomes" id="UP000002668">
    <property type="component" value="Genome"/>
</dbReference>
<dbReference type="HOGENOM" id="CLU_1326592_0_0_1"/>
<gene>
    <name evidence="1" type="ORF">LEMA_P104930.1</name>
</gene>
<dbReference type="VEuPathDB" id="FungiDB:LEMA_P104930.1"/>